<protein>
    <submittedName>
        <fullName evidence="4">WD40-repeat-containing domain protein</fullName>
    </submittedName>
</protein>
<dbReference type="PROSITE" id="PS50294">
    <property type="entry name" value="WD_REPEATS_REGION"/>
    <property type="match status" value="1"/>
</dbReference>
<evidence type="ECO:0000313" key="5">
    <source>
        <dbReference type="Proteomes" id="UP001218218"/>
    </source>
</evidence>
<dbReference type="InterPro" id="IPR001680">
    <property type="entry name" value="WD40_rpt"/>
</dbReference>
<dbReference type="SUPFAM" id="SSF50978">
    <property type="entry name" value="WD40 repeat-like"/>
    <property type="match status" value="1"/>
</dbReference>
<name>A0AAD7EEG1_9AGAR</name>
<dbReference type="PROSITE" id="PS50082">
    <property type="entry name" value="WD_REPEATS_2"/>
    <property type="match status" value="1"/>
</dbReference>
<proteinExistence type="predicted"/>
<comment type="caution">
    <text evidence="4">The sequence shown here is derived from an EMBL/GenBank/DDBJ whole genome shotgun (WGS) entry which is preliminary data.</text>
</comment>
<sequence length="418" mass="45388">MSSANPTFPVVTKIKQLLAHSDSINCLVFSPDGKFLASGGEDGYIIIFKSRGWTEYKQYQTTSPIRAIVWHKGNDNVITAGSKNGIVHTIDIKVPGNLIAVGFNAEVLIAKQASRAVWNNETTISKPEAMLEKMDIIRSVHFHTAKKLLVVVYLYTGIIAYGTEKPGDQQWAIHTDRLCGNSALSATSRILVTTNLCDGIDWYDMTTQKMTSRTICSVSPESNVLLPVVFIGSNSNTILVGSATGKVSIFKLGNPAALQVLDHNTLLKAHFHNIKKNIHIIVTGISEQYEETSISVWVGKDQRTYLSKLRHRLIYTLFGTLIGLGGIIGPKKVSGFLGSIPDAGKKVPAKVFGPWSTPVPATQGSGGAPAQETLTHIITRTVEVFQTSAAMASSEPIAASMSTPYLVKDHKDQQEKKA</sequence>
<dbReference type="InterPro" id="IPR015943">
    <property type="entry name" value="WD40/YVTN_repeat-like_dom_sf"/>
</dbReference>
<keyword evidence="1 3" id="KW-0853">WD repeat</keyword>
<dbReference type="EMBL" id="JARIHO010000059">
    <property type="protein sequence ID" value="KAJ7318243.1"/>
    <property type="molecule type" value="Genomic_DNA"/>
</dbReference>
<feature type="repeat" description="WD" evidence="3">
    <location>
        <begin position="17"/>
        <end position="49"/>
    </location>
</feature>
<organism evidence="4 5">
    <name type="scientific">Mycena albidolilacea</name>
    <dbReference type="NCBI Taxonomy" id="1033008"/>
    <lineage>
        <taxon>Eukaryota</taxon>
        <taxon>Fungi</taxon>
        <taxon>Dikarya</taxon>
        <taxon>Basidiomycota</taxon>
        <taxon>Agaricomycotina</taxon>
        <taxon>Agaricomycetes</taxon>
        <taxon>Agaricomycetidae</taxon>
        <taxon>Agaricales</taxon>
        <taxon>Marasmiineae</taxon>
        <taxon>Mycenaceae</taxon>
        <taxon>Mycena</taxon>
    </lineage>
</organism>
<dbReference type="Pfam" id="PF00400">
    <property type="entry name" value="WD40"/>
    <property type="match status" value="1"/>
</dbReference>
<evidence type="ECO:0000256" key="1">
    <source>
        <dbReference type="ARBA" id="ARBA00022574"/>
    </source>
</evidence>
<gene>
    <name evidence="4" type="ORF">DFH08DRAFT_820236</name>
</gene>
<dbReference type="Gene3D" id="2.130.10.10">
    <property type="entry name" value="YVTN repeat-like/Quinoprotein amine dehydrogenase"/>
    <property type="match status" value="1"/>
</dbReference>
<dbReference type="PANTHER" id="PTHR19857:SF8">
    <property type="entry name" value="ANGIO-ASSOCIATED MIGRATORY CELL PROTEIN"/>
    <property type="match status" value="1"/>
</dbReference>
<evidence type="ECO:0000313" key="4">
    <source>
        <dbReference type="EMBL" id="KAJ7318243.1"/>
    </source>
</evidence>
<dbReference type="AlphaFoldDB" id="A0AAD7EEG1"/>
<dbReference type="Proteomes" id="UP001218218">
    <property type="component" value="Unassembled WGS sequence"/>
</dbReference>
<evidence type="ECO:0000256" key="3">
    <source>
        <dbReference type="PROSITE-ProRule" id="PRU00221"/>
    </source>
</evidence>
<reference evidence="4" key="1">
    <citation type="submission" date="2023-03" db="EMBL/GenBank/DDBJ databases">
        <title>Massive genome expansion in bonnet fungi (Mycena s.s.) driven by repeated elements and novel gene families across ecological guilds.</title>
        <authorList>
            <consortium name="Lawrence Berkeley National Laboratory"/>
            <person name="Harder C.B."/>
            <person name="Miyauchi S."/>
            <person name="Viragh M."/>
            <person name="Kuo A."/>
            <person name="Thoen E."/>
            <person name="Andreopoulos B."/>
            <person name="Lu D."/>
            <person name="Skrede I."/>
            <person name="Drula E."/>
            <person name="Henrissat B."/>
            <person name="Morin E."/>
            <person name="Kohler A."/>
            <person name="Barry K."/>
            <person name="LaButti K."/>
            <person name="Morin E."/>
            <person name="Salamov A."/>
            <person name="Lipzen A."/>
            <person name="Mereny Z."/>
            <person name="Hegedus B."/>
            <person name="Baldrian P."/>
            <person name="Stursova M."/>
            <person name="Weitz H."/>
            <person name="Taylor A."/>
            <person name="Grigoriev I.V."/>
            <person name="Nagy L.G."/>
            <person name="Martin F."/>
            <person name="Kauserud H."/>
        </authorList>
    </citation>
    <scope>NUCLEOTIDE SEQUENCE</scope>
    <source>
        <strain evidence="4">CBHHK002</strain>
    </source>
</reference>
<accession>A0AAD7EEG1</accession>
<dbReference type="InterPro" id="IPR051179">
    <property type="entry name" value="WD_repeat_multifunction"/>
</dbReference>
<keyword evidence="2" id="KW-0677">Repeat</keyword>
<dbReference type="PANTHER" id="PTHR19857">
    <property type="entry name" value="MITOCHONDRIAL DIVISION PROTEIN 1-RELATED"/>
    <property type="match status" value="1"/>
</dbReference>
<dbReference type="SMART" id="SM00320">
    <property type="entry name" value="WD40"/>
    <property type="match status" value="3"/>
</dbReference>
<keyword evidence="5" id="KW-1185">Reference proteome</keyword>
<dbReference type="InterPro" id="IPR036322">
    <property type="entry name" value="WD40_repeat_dom_sf"/>
</dbReference>
<evidence type="ECO:0000256" key="2">
    <source>
        <dbReference type="ARBA" id="ARBA00022737"/>
    </source>
</evidence>